<comment type="caution">
    <text evidence="6">The sequence shown here is derived from an EMBL/GenBank/DDBJ whole genome shotgun (WGS) entry which is preliminary data.</text>
</comment>
<dbReference type="SUPFAM" id="SSF47413">
    <property type="entry name" value="lambda repressor-like DNA-binding domains"/>
    <property type="match status" value="1"/>
</dbReference>
<dbReference type="InterPro" id="IPR018653">
    <property type="entry name" value="ScfR_C"/>
</dbReference>
<dbReference type="InterPro" id="IPR010982">
    <property type="entry name" value="Lambda_DNA-bd_dom_sf"/>
</dbReference>
<gene>
    <name evidence="6" type="ORF">EG799_09285</name>
</gene>
<dbReference type="CDD" id="cd00093">
    <property type="entry name" value="HTH_XRE"/>
    <property type="match status" value="1"/>
</dbReference>
<dbReference type="Proteomes" id="UP000275232">
    <property type="component" value="Unassembled WGS sequence"/>
</dbReference>
<keyword evidence="2" id="KW-0805">Transcription regulation</keyword>
<dbReference type="PANTHER" id="PTHR46797:SF23">
    <property type="entry name" value="HTH-TYPE TRANSCRIPTIONAL REGULATOR SUTR"/>
    <property type="match status" value="1"/>
</dbReference>
<dbReference type="Pfam" id="PF01381">
    <property type="entry name" value="HTH_3"/>
    <property type="match status" value="1"/>
</dbReference>
<dbReference type="InterPro" id="IPR026281">
    <property type="entry name" value="HTH_RamB"/>
</dbReference>
<reference evidence="6 7" key="1">
    <citation type="submission" date="2018-11" db="EMBL/GenBank/DDBJ databases">
        <title>Erythrobacter spongiae sp. nov., isolated from a marine sponge.</title>
        <authorList>
            <person name="Zhuang L."/>
            <person name="Luo L."/>
        </authorList>
    </citation>
    <scope>NUCLEOTIDE SEQUENCE [LARGE SCALE GENOMIC DNA]</scope>
    <source>
        <strain evidence="6 7">HN-E23</strain>
    </source>
</reference>
<dbReference type="Gene3D" id="1.10.260.40">
    <property type="entry name" value="lambda repressor-like DNA-binding domains"/>
    <property type="match status" value="1"/>
</dbReference>
<dbReference type="EMBL" id="RPFZ01000001">
    <property type="protein sequence ID" value="RPF71789.1"/>
    <property type="molecule type" value="Genomic_DNA"/>
</dbReference>
<comment type="similarity">
    <text evidence="1">Belongs to the short-chain fatty acyl-CoA assimilation regulator (ScfR) family.</text>
</comment>
<dbReference type="Pfam" id="PF09856">
    <property type="entry name" value="ScfRs"/>
    <property type="match status" value="1"/>
</dbReference>
<evidence type="ECO:0000313" key="6">
    <source>
        <dbReference type="EMBL" id="RPF71789.1"/>
    </source>
</evidence>
<proteinExistence type="inferred from homology"/>
<dbReference type="InterPro" id="IPR050807">
    <property type="entry name" value="TransReg_Diox_bact_type"/>
</dbReference>
<dbReference type="RefSeq" id="WP_123880556.1">
    <property type="nucleotide sequence ID" value="NZ_RPFZ01000001.1"/>
</dbReference>
<dbReference type="GO" id="GO:0005829">
    <property type="term" value="C:cytosol"/>
    <property type="evidence" value="ECO:0007669"/>
    <property type="project" value="TreeGrafter"/>
</dbReference>
<name>A0A3N5CYM5_9SPHN</name>
<dbReference type="Pfam" id="PF06114">
    <property type="entry name" value="Peptidase_M78"/>
    <property type="match status" value="1"/>
</dbReference>
<evidence type="ECO:0000256" key="2">
    <source>
        <dbReference type="ARBA" id="ARBA00023015"/>
    </source>
</evidence>
<accession>A0A3N5CYM5</accession>
<evidence type="ECO:0000256" key="1">
    <source>
        <dbReference type="ARBA" id="ARBA00007227"/>
    </source>
</evidence>
<dbReference type="GO" id="GO:0003677">
    <property type="term" value="F:DNA binding"/>
    <property type="evidence" value="ECO:0007669"/>
    <property type="project" value="UniProtKB-KW"/>
</dbReference>
<dbReference type="InterPro" id="IPR010359">
    <property type="entry name" value="IrrE_HExxH"/>
</dbReference>
<dbReference type="GO" id="GO:0003700">
    <property type="term" value="F:DNA-binding transcription factor activity"/>
    <property type="evidence" value="ECO:0007669"/>
    <property type="project" value="TreeGrafter"/>
</dbReference>
<dbReference type="PIRSF" id="PIRSF019251">
    <property type="entry name" value="Rv0465c"/>
    <property type="match status" value="1"/>
</dbReference>
<dbReference type="SMART" id="SM00530">
    <property type="entry name" value="HTH_XRE"/>
    <property type="match status" value="1"/>
</dbReference>
<dbReference type="AlphaFoldDB" id="A0A3N5CYM5"/>
<evidence type="ECO:0000256" key="3">
    <source>
        <dbReference type="ARBA" id="ARBA00023125"/>
    </source>
</evidence>
<dbReference type="OrthoDB" id="1123084at2"/>
<sequence>MARKALYMGPRLKRVRRELGLTQANMAEDLEISASYIALMERNQRPVTADMLLKLATTYHVDIADLAQGESEQTAENLAAALRDPLFADIDLPGLDVGDIATSYPTFAEALLRLFAAYRQEHVALADLRAGGEGESPASQPDPVAQVRGFLAAHRNCFPDLDDSAARAARDMPDLAGMRDRIQERHGLAVRFEDDGLMAGAVRFHDYHRRRILINEGLPNAGRRFQVALQLAILEQGEAIDALVADAALTSEDARVLARRALQSYWAAAVLMPYAAVLKAAEGLRYDVELIAARFEVSFEQAAHRLTTLQRPGAKGIPFFFLRVDRAGNVSKRLDGAGFPFARSGGACPLWNIHHVFDRPRRVDAQVIALPDGERYLSIARTVSAGHGGYGAPRVTRAVALTCAAKHADRTIYADAPGNAEPTPIGVTCRLCQRPRCLARSAPPIGREIAPHRFRDTGVPFAFASE</sequence>
<keyword evidence="3" id="KW-0238">DNA-binding</keyword>
<organism evidence="6 7">
    <name type="scientific">Aurantiacibacter spongiae</name>
    <dbReference type="NCBI Taxonomy" id="2488860"/>
    <lineage>
        <taxon>Bacteria</taxon>
        <taxon>Pseudomonadati</taxon>
        <taxon>Pseudomonadota</taxon>
        <taxon>Alphaproteobacteria</taxon>
        <taxon>Sphingomonadales</taxon>
        <taxon>Erythrobacteraceae</taxon>
        <taxon>Aurantiacibacter</taxon>
    </lineage>
</organism>
<keyword evidence="4" id="KW-0804">Transcription</keyword>
<dbReference type="InterPro" id="IPR001387">
    <property type="entry name" value="Cro/C1-type_HTH"/>
</dbReference>
<keyword evidence="7" id="KW-1185">Reference proteome</keyword>
<evidence type="ECO:0000313" key="7">
    <source>
        <dbReference type="Proteomes" id="UP000275232"/>
    </source>
</evidence>
<protein>
    <submittedName>
        <fullName evidence="6">XRE family transcriptional regulator</fullName>
    </submittedName>
</protein>
<feature type="domain" description="HTH cro/C1-type" evidence="5">
    <location>
        <begin position="12"/>
        <end position="66"/>
    </location>
</feature>
<dbReference type="PROSITE" id="PS50943">
    <property type="entry name" value="HTH_CROC1"/>
    <property type="match status" value="1"/>
</dbReference>
<evidence type="ECO:0000259" key="5">
    <source>
        <dbReference type="PROSITE" id="PS50943"/>
    </source>
</evidence>
<dbReference type="PANTHER" id="PTHR46797">
    <property type="entry name" value="HTH-TYPE TRANSCRIPTIONAL REGULATOR"/>
    <property type="match status" value="1"/>
</dbReference>
<evidence type="ECO:0000256" key="4">
    <source>
        <dbReference type="ARBA" id="ARBA00023163"/>
    </source>
</evidence>